<evidence type="ECO:0000256" key="2">
    <source>
        <dbReference type="ARBA" id="ARBA00022679"/>
    </source>
</evidence>
<keyword evidence="1 4" id="KW-0489">Methyltransferase</keyword>
<accession>A0A7S6WN07</accession>
<feature type="active site" description="Nucleophile" evidence="4">
    <location>
        <position position="353"/>
    </location>
</feature>
<protein>
    <submittedName>
        <fullName evidence="6">Class I SAM-dependent RNA methyltransferase</fullName>
    </submittedName>
</protein>
<dbReference type="Gene3D" id="2.40.50.140">
    <property type="entry name" value="Nucleic acid-binding proteins"/>
    <property type="match status" value="1"/>
</dbReference>
<dbReference type="RefSeq" id="WP_194075682.1">
    <property type="nucleotide sequence ID" value="NZ_CP061839.1"/>
</dbReference>
<keyword evidence="3 4" id="KW-0949">S-adenosyl-L-methionine</keyword>
<dbReference type="SUPFAM" id="SSF50249">
    <property type="entry name" value="Nucleic acid-binding proteins"/>
    <property type="match status" value="1"/>
</dbReference>
<keyword evidence="2 4" id="KW-0808">Transferase</keyword>
<dbReference type="PROSITE" id="PS01230">
    <property type="entry name" value="TRMA_1"/>
    <property type="match status" value="1"/>
</dbReference>
<evidence type="ECO:0000256" key="1">
    <source>
        <dbReference type="ARBA" id="ARBA00022603"/>
    </source>
</evidence>
<dbReference type="AlphaFoldDB" id="A0A7S6WN07"/>
<feature type="binding site" evidence="4">
    <location>
        <position position="326"/>
    </location>
    <ligand>
        <name>S-adenosyl-L-methionine</name>
        <dbReference type="ChEBI" id="CHEBI:59789"/>
    </ligand>
</feature>
<comment type="similarity">
    <text evidence="4">Belongs to the class I-like SAM-binding methyltransferase superfamily. RNA M5U methyltransferase family.</text>
</comment>
<feature type="binding site" evidence="4">
    <location>
        <position position="222"/>
    </location>
    <ligand>
        <name>S-adenosyl-L-methionine</name>
        <dbReference type="ChEBI" id="CHEBI:59789"/>
    </ligand>
</feature>
<proteinExistence type="inferred from homology"/>
<evidence type="ECO:0000256" key="5">
    <source>
        <dbReference type="PROSITE-ProRule" id="PRU10015"/>
    </source>
</evidence>
<organism evidence="6 7">
    <name type="scientific">Treponema pedis</name>
    <dbReference type="NCBI Taxonomy" id="409322"/>
    <lineage>
        <taxon>Bacteria</taxon>
        <taxon>Pseudomonadati</taxon>
        <taxon>Spirochaetota</taxon>
        <taxon>Spirochaetia</taxon>
        <taxon>Spirochaetales</taxon>
        <taxon>Treponemataceae</taxon>
        <taxon>Treponema</taxon>
    </lineage>
</organism>
<gene>
    <name evidence="6" type="ORF">IFE08_09475</name>
</gene>
<dbReference type="Gene3D" id="3.40.50.150">
    <property type="entry name" value="Vaccinia Virus protein VP39"/>
    <property type="match status" value="2"/>
</dbReference>
<dbReference type="SUPFAM" id="SSF53335">
    <property type="entry name" value="S-adenosyl-L-methionine-dependent methyltransferases"/>
    <property type="match status" value="1"/>
</dbReference>
<dbReference type="PANTHER" id="PTHR11061:SF30">
    <property type="entry name" value="TRNA (URACIL(54)-C(5))-METHYLTRANSFERASE"/>
    <property type="match status" value="1"/>
</dbReference>
<feature type="binding site" evidence="4">
    <location>
        <position position="274"/>
    </location>
    <ligand>
        <name>S-adenosyl-L-methionine</name>
        <dbReference type="ChEBI" id="CHEBI:59789"/>
    </ligand>
</feature>
<evidence type="ECO:0000256" key="3">
    <source>
        <dbReference type="ARBA" id="ARBA00022691"/>
    </source>
</evidence>
<evidence type="ECO:0000313" key="7">
    <source>
        <dbReference type="Proteomes" id="UP000593915"/>
    </source>
</evidence>
<dbReference type="EMBL" id="CP061839">
    <property type="protein sequence ID" value="QOW60072.1"/>
    <property type="molecule type" value="Genomic_DNA"/>
</dbReference>
<feature type="active site" evidence="5">
    <location>
        <position position="353"/>
    </location>
</feature>
<dbReference type="InterPro" id="IPR010280">
    <property type="entry name" value="U5_MeTrfase_fam"/>
</dbReference>
<dbReference type="Proteomes" id="UP000593915">
    <property type="component" value="Chromosome"/>
</dbReference>
<evidence type="ECO:0000313" key="6">
    <source>
        <dbReference type="EMBL" id="QOW60072.1"/>
    </source>
</evidence>
<dbReference type="InterPro" id="IPR030390">
    <property type="entry name" value="MeTrfase_TrmA_AS"/>
</dbReference>
<feature type="binding site" evidence="4">
    <location>
        <position position="253"/>
    </location>
    <ligand>
        <name>S-adenosyl-L-methionine</name>
        <dbReference type="ChEBI" id="CHEBI:59789"/>
    </ligand>
</feature>
<dbReference type="GO" id="GO:0070475">
    <property type="term" value="P:rRNA base methylation"/>
    <property type="evidence" value="ECO:0007669"/>
    <property type="project" value="TreeGrafter"/>
</dbReference>
<dbReference type="GO" id="GO:0070041">
    <property type="term" value="F:rRNA (uridine-C5-)-methyltransferase activity"/>
    <property type="evidence" value="ECO:0007669"/>
    <property type="project" value="TreeGrafter"/>
</dbReference>
<reference evidence="6 7" key="1">
    <citation type="submission" date="2020-09" db="EMBL/GenBank/DDBJ databases">
        <title>Characterization of Treponema spp. from bovine digital dermatitis in Korea.</title>
        <authorList>
            <person name="Espiritu H.M."/>
            <person name="Cho Y.I."/>
            <person name="Mamuad L."/>
        </authorList>
    </citation>
    <scope>NUCLEOTIDE SEQUENCE [LARGE SCALE GENOMIC DNA]</scope>
    <source>
        <strain evidence="6 7">KS1</strain>
    </source>
</reference>
<dbReference type="Pfam" id="PF05958">
    <property type="entry name" value="tRNA_U5-meth_tr"/>
    <property type="match status" value="1"/>
</dbReference>
<dbReference type="PROSITE" id="PS51687">
    <property type="entry name" value="SAM_MT_RNA_M5U"/>
    <property type="match status" value="1"/>
</dbReference>
<dbReference type="InterPro" id="IPR012340">
    <property type="entry name" value="NA-bd_OB-fold"/>
</dbReference>
<evidence type="ECO:0000256" key="4">
    <source>
        <dbReference type="PROSITE-ProRule" id="PRU01024"/>
    </source>
</evidence>
<dbReference type="Gene3D" id="2.40.50.1070">
    <property type="match status" value="2"/>
</dbReference>
<sequence length="398" mass="45074">MSSYIVTAEKMVFGASCITSIGGKTVFIPYSLPNETLKIFITKEHKNYSEAKIEKILNPSVHRVKPECPYFYDCGGCNMQIANDVYQKELRYEAALEALDRALNRGGGERLNIRSDFISGKSWEYRARFQFHITENGPAQKKYNSSSFVRIKDCPVALPAIRDFLRREVKNSGFFRGTVFKPGERIHLFSSDGKIFTGNGSEDCSVKLCGKILKFNPLGFFQSNLEMTEKLIDTVLLEVLGNVKTLDRILDFYAGVGTFSICAGDAAKEIHLVEHNKHALNYAKENFNLKTLGENRRTKIFYHAIDGAAWAKTKASRLFFNLAFIDPPRSGIDSASLNWFCRSNIPLICYISCDPVTFARDAAKLIGSGYKLKKHFIFDFYPQTHHVETLGIFEKYKS</sequence>
<name>A0A7S6WN07_9SPIR</name>
<dbReference type="InterPro" id="IPR029063">
    <property type="entry name" value="SAM-dependent_MTases_sf"/>
</dbReference>
<dbReference type="PANTHER" id="PTHR11061">
    <property type="entry name" value="RNA M5U METHYLTRANSFERASE"/>
    <property type="match status" value="1"/>
</dbReference>